<evidence type="ECO:0000256" key="4">
    <source>
        <dbReference type="ARBA" id="ARBA00023136"/>
    </source>
</evidence>
<gene>
    <name evidence="5 8" type="primary">nuoN</name>
    <name evidence="8" type="ORF">GLW05_11575</name>
</gene>
<feature type="transmembrane region" description="Helical" evidence="5">
    <location>
        <begin position="313"/>
        <end position="334"/>
    </location>
</feature>
<keyword evidence="5" id="KW-0874">Quinone</keyword>
<keyword evidence="5" id="KW-1003">Cell membrane</keyword>
<evidence type="ECO:0000313" key="9">
    <source>
        <dbReference type="Proteomes" id="UP000468638"/>
    </source>
</evidence>
<keyword evidence="8" id="KW-0560">Oxidoreductase</keyword>
<dbReference type="InterPro" id="IPR010096">
    <property type="entry name" value="NADH-Q_OxRdtase_suN/2"/>
</dbReference>
<dbReference type="HAMAP" id="MF_00445">
    <property type="entry name" value="NDH1_NuoN_1"/>
    <property type="match status" value="1"/>
</dbReference>
<evidence type="ECO:0000256" key="3">
    <source>
        <dbReference type="ARBA" id="ARBA00022989"/>
    </source>
</evidence>
<dbReference type="Proteomes" id="UP000468638">
    <property type="component" value="Unassembled WGS sequence"/>
</dbReference>
<keyword evidence="5" id="KW-0813">Transport</keyword>
<evidence type="ECO:0000313" key="8">
    <source>
        <dbReference type="EMBL" id="MYL34237.1"/>
    </source>
</evidence>
<dbReference type="NCBIfam" id="TIGR01770">
    <property type="entry name" value="NDH_I_N"/>
    <property type="match status" value="1"/>
</dbReference>
<keyword evidence="2 5" id="KW-0812">Transmembrane</keyword>
<feature type="transmembrane region" description="Helical" evidence="5">
    <location>
        <begin position="42"/>
        <end position="63"/>
    </location>
</feature>
<keyword evidence="5" id="KW-1278">Translocase</keyword>
<keyword evidence="4 5" id="KW-0472">Membrane</keyword>
<keyword evidence="3 5" id="KW-1133">Transmembrane helix</keyword>
<dbReference type="GO" id="GO:0050136">
    <property type="term" value="F:NADH dehydrogenase (quinone) (non-electrogenic) activity"/>
    <property type="evidence" value="ECO:0007669"/>
    <property type="project" value="UniProtKB-UniRule"/>
</dbReference>
<dbReference type="GO" id="GO:0008137">
    <property type="term" value="F:NADH dehydrogenase (ubiquinone) activity"/>
    <property type="evidence" value="ECO:0007669"/>
    <property type="project" value="InterPro"/>
</dbReference>
<dbReference type="OrthoDB" id="9811718at2"/>
<accession>A0A6I5A0F0</accession>
<comment type="subcellular location">
    <subcellularLocation>
        <location evidence="1 5">Cell membrane</location>
        <topology evidence="1 5">Multi-pass membrane protein</topology>
    </subcellularLocation>
    <subcellularLocation>
        <location evidence="6">Membrane</location>
        <topology evidence="6">Multi-pass membrane protein</topology>
    </subcellularLocation>
</comment>
<organism evidence="8 9">
    <name type="scientific">Pontibacillus yanchengensis</name>
    <dbReference type="NCBI Taxonomy" id="462910"/>
    <lineage>
        <taxon>Bacteria</taxon>
        <taxon>Bacillati</taxon>
        <taxon>Bacillota</taxon>
        <taxon>Bacilli</taxon>
        <taxon>Bacillales</taxon>
        <taxon>Bacillaceae</taxon>
        <taxon>Pontibacillus</taxon>
    </lineage>
</organism>
<comment type="catalytic activity">
    <reaction evidence="5">
        <text>a quinone + NADH + 5 H(+)(in) = a quinol + NAD(+) + 4 H(+)(out)</text>
        <dbReference type="Rhea" id="RHEA:57888"/>
        <dbReference type="ChEBI" id="CHEBI:15378"/>
        <dbReference type="ChEBI" id="CHEBI:24646"/>
        <dbReference type="ChEBI" id="CHEBI:57540"/>
        <dbReference type="ChEBI" id="CHEBI:57945"/>
        <dbReference type="ChEBI" id="CHEBI:132124"/>
    </reaction>
</comment>
<feature type="transmembrane region" description="Helical" evidence="5">
    <location>
        <begin position="83"/>
        <end position="101"/>
    </location>
</feature>
<dbReference type="Pfam" id="PF00361">
    <property type="entry name" value="Proton_antipo_M"/>
    <property type="match status" value="1"/>
</dbReference>
<feature type="transmembrane region" description="Helical" evidence="5">
    <location>
        <begin position="131"/>
        <end position="150"/>
    </location>
</feature>
<evidence type="ECO:0000256" key="2">
    <source>
        <dbReference type="ARBA" id="ARBA00022692"/>
    </source>
</evidence>
<dbReference type="AlphaFoldDB" id="A0A6I5A0F0"/>
<evidence type="ECO:0000256" key="5">
    <source>
        <dbReference type="HAMAP-Rule" id="MF_00445"/>
    </source>
</evidence>
<evidence type="ECO:0000259" key="7">
    <source>
        <dbReference type="Pfam" id="PF00361"/>
    </source>
</evidence>
<feature type="transmembrane region" description="Helical" evidence="5">
    <location>
        <begin position="421"/>
        <end position="443"/>
    </location>
</feature>
<feature type="transmembrane region" description="Helical" evidence="5">
    <location>
        <begin position="162"/>
        <end position="184"/>
    </location>
</feature>
<comment type="function">
    <text evidence="5">NDH-1 shuttles electrons from NADH, via FMN and iron-sulfur (Fe-S) centers, to quinones in the respiratory chain. The immediate electron acceptor for the enzyme in this species is believed to be a menaquinone. Couples the redox reaction to proton translocation (for every two electrons transferred, four hydrogen ions are translocated across the cytoplasmic membrane), and thus conserves the redox energy in a proton gradient.</text>
</comment>
<feature type="domain" description="NADH:quinone oxidoreductase/Mrp antiporter transmembrane" evidence="7">
    <location>
        <begin position="127"/>
        <end position="426"/>
    </location>
</feature>
<comment type="subunit">
    <text evidence="5">NDH-1 is composed of 14 different subunits. Subunits NuoA, H, J, K, L, M, N constitute the membrane sector of the complex.</text>
</comment>
<feature type="transmembrane region" description="Helical" evidence="5">
    <location>
        <begin position="382"/>
        <end position="401"/>
    </location>
</feature>
<reference evidence="8 9" key="1">
    <citation type="submission" date="2019-11" db="EMBL/GenBank/DDBJ databases">
        <title>Genome sequences of 17 halophilic strains isolated from different environments.</title>
        <authorList>
            <person name="Furrow R.E."/>
        </authorList>
    </citation>
    <scope>NUCLEOTIDE SEQUENCE [LARGE SCALE GENOMIC DNA]</scope>
    <source>
        <strain evidence="8 9">22514_16_FS</strain>
    </source>
</reference>
<proteinExistence type="inferred from homology"/>
<keyword evidence="5" id="KW-0520">NAD</keyword>
<dbReference type="PANTHER" id="PTHR22773">
    <property type="entry name" value="NADH DEHYDROGENASE"/>
    <property type="match status" value="1"/>
</dbReference>
<feature type="transmembrane region" description="Helical" evidence="5">
    <location>
        <begin position="6"/>
        <end position="30"/>
    </location>
</feature>
<evidence type="ECO:0000256" key="6">
    <source>
        <dbReference type="RuleBase" id="RU000320"/>
    </source>
</evidence>
<dbReference type="NCBIfam" id="NF004446">
    <property type="entry name" value="PRK05777.2-4"/>
    <property type="match status" value="1"/>
</dbReference>
<evidence type="ECO:0000256" key="1">
    <source>
        <dbReference type="ARBA" id="ARBA00004651"/>
    </source>
</evidence>
<feature type="transmembrane region" description="Helical" evidence="5">
    <location>
        <begin position="108"/>
        <end position="125"/>
    </location>
</feature>
<dbReference type="EMBL" id="WMEQ01000008">
    <property type="protein sequence ID" value="MYL34237.1"/>
    <property type="molecule type" value="Genomic_DNA"/>
</dbReference>
<dbReference type="GO" id="GO:0042773">
    <property type="term" value="P:ATP synthesis coupled electron transport"/>
    <property type="evidence" value="ECO:0007669"/>
    <property type="project" value="InterPro"/>
</dbReference>
<dbReference type="InterPro" id="IPR001750">
    <property type="entry name" value="ND/Mrp_TM"/>
</dbReference>
<dbReference type="GO" id="GO:0048038">
    <property type="term" value="F:quinone binding"/>
    <property type="evidence" value="ECO:0007669"/>
    <property type="project" value="UniProtKB-KW"/>
</dbReference>
<dbReference type="RefSeq" id="WP_160909748.1">
    <property type="nucleotide sequence ID" value="NZ_WMEQ01000008.1"/>
</dbReference>
<comment type="similarity">
    <text evidence="5">Belongs to the complex I subunit 2 family.</text>
</comment>
<feature type="transmembrane region" description="Helical" evidence="5">
    <location>
        <begin position="204"/>
        <end position="223"/>
    </location>
</feature>
<feature type="transmembrane region" description="Helical" evidence="5">
    <location>
        <begin position="464"/>
        <end position="484"/>
    </location>
</feature>
<sequence>MDMETLLAYDWGIMAPEFTIIIVATLLSLMDLFLPNHFPRKWFSAFAAMAVLLAFVFTVGQLGQEANMILYDTYRLDLFATSFKLLLLIGAGLVLSLAASYQRKQDQGEFYYLLLTALLGAMIMASSADLITLFVGLELLSIASYILVGLDKHALKSNESAMKYVINGGISTAITLFGFSYLYGLTGSTQLTTISEILPSLIRTPAQGLVIMAFIMTFVGLAFKISTVPFHMWTPDVYEGAPIPVTAFLSIVSKAAGFIIILRVFLTLFGALEGLSLNETFMQSMSIWIGVLAAITMVLGNILALRQHNMKRLFAYSSVAHAGYLLVPLVALSTLTLENIWFYLLVYMFMTAGGLAVIFVLYEKHGTLDLEMFTGLYKRSPALAILMTIFLLSLAGIPGTAGFIGKLNIILGALSTDPAPIILVSIMIAATVLSYVFYFGILVQIYFRSNPFPVTIKLPIVMKTTLWICAIAIVGLGIFPNIALDFYHHHVDLFQITEMLWLSE</sequence>
<dbReference type="GO" id="GO:0005886">
    <property type="term" value="C:plasma membrane"/>
    <property type="evidence" value="ECO:0007669"/>
    <property type="project" value="UniProtKB-SubCell"/>
</dbReference>
<feature type="transmembrane region" description="Helical" evidence="5">
    <location>
        <begin position="340"/>
        <end position="362"/>
    </location>
</feature>
<protein>
    <recommendedName>
        <fullName evidence="5">NADH-quinone oxidoreductase subunit N</fullName>
        <ecNumber evidence="5">7.1.1.-</ecNumber>
    </recommendedName>
    <alternativeName>
        <fullName evidence="5">NADH dehydrogenase I subunit N</fullName>
    </alternativeName>
    <alternativeName>
        <fullName evidence="5">NDH-1 subunit N</fullName>
    </alternativeName>
</protein>
<dbReference type="EC" id="7.1.1.-" evidence="5"/>
<name>A0A6I5A0F0_9BACI</name>
<feature type="transmembrane region" description="Helical" evidence="5">
    <location>
        <begin position="243"/>
        <end position="266"/>
    </location>
</feature>
<comment type="caution">
    <text evidence="8">The sequence shown here is derived from an EMBL/GenBank/DDBJ whole genome shotgun (WGS) entry which is preliminary data.</text>
</comment>
<feature type="transmembrane region" description="Helical" evidence="5">
    <location>
        <begin position="286"/>
        <end position="306"/>
    </location>
</feature>